<name>A0A0D0AS30_9AGAM</name>
<feature type="region of interest" description="Disordered" evidence="1">
    <location>
        <begin position="324"/>
        <end position="351"/>
    </location>
</feature>
<dbReference type="HOGENOM" id="CLU_048476_0_0_1"/>
<evidence type="ECO:0000313" key="2">
    <source>
        <dbReference type="EMBL" id="KIK40869.1"/>
    </source>
</evidence>
<keyword evidence="3" id="KW-1185">Reference proteome</keyword>
<evidence type="ECO:0000256" key="1">
    <source>
        <dbReference type="SAM" id="MobiDB-lite"/>
    </source>
</evidence>
<dbReference type="Proteomes" id="UP000054485">
    <property type="component" value="Unassembled WGS sequence"/>
</dbReference>
<reference evidence="3" key="2">
    <citation type="submission" date="2015-01" db="EMBL/GenBank/DDBJ databases">
        <title>Evolutionary Origins and Diversification of the Mycorrhizal Mutualists.</title>
        <authorList>
            <consortium name="DOE Joint Genome Institute"/>
            <consortium name="Mycorrhizal Genomics Consortium"/>
            <person name="Kohler A."/>
            <person name="Kuo A."/>
            <person name="Nagy L.G."/>
            <person name="Floudas D."/>
            <person name="Copeland A."/>
            <person name="Barry K.W."/>
            <person name="Cichocki N."/>
            <person name="Veneault-Fourrey C."/>
            <person name="LaButti K."/>
            <person name="Lindquist E.A."/>
            <person name="Lipzen A."/>
            <person name="Lundell T."/>
            <person name="Morin E."/>
            <person name="Murat C."/>
            <person name="Riley R."/>
            <person name="Ohm R."/>
            <person name="Sun H."/>
            <person name="Tunlid A."/>
            <person name="Henrissat B."/>
            <person name="Grigoriev I.V."/>
            <person name="Hibbett D.S."/>
            <person name="Martin F."/>
        </authorList>
    </citation>
    <scope>NUCLEOTIDE SEQUENCE [LARGE SCALE GENOMIC DNA]</scope>
    <source>
        <strain evidence="3">UH-Slu-Lm8-n1</strain>
    </source>
</reference>
<feature type="region of interest" description="Disordered" evidence="1">
    <location>
        <begin position="1"/>
        <end position="31"/>
    </location>
</feature>
<dbReference type="AlphaFoldDB" id="A0A0D0AS30"/>
<dbReference type="InParanoid" id="A0A0D0AS30"/>
<dbReference type="EMBL" id="KN835287">
    <property type="protein sequence ID" value="KIK40869.1"/>
    <property type="molecule type" value="Genomic_DNA"/>
</dbReference>
<feature type="compositionally biased region" description="Polar residues" evidence="1">
    <location>
        <begin position="339"/>
        <end position="351"/>
    </location>
</feature>
<feature type="compositionally biased region" description="Low complexity" evidence="1">
    <location>
        <begin position="109"/>
        <end position="122"/>
    </location>
</feature>
<accession>A0A0D0AS30</accession>
<sequence length="455" mass="49604">MFPPYPSSTSPIPGVPSPHRSPPGQAHQNIPQPTQQYYTTMSSPSYLPVTASMPGIGQARQTIQQPAEQYYTMSMEPLPAVNMVSQSSMISPDHELTLPGRPNHHHHSNTSSFKSTTTSSSKRTSRTMISQPIQTGFPGSSTSANLGDRSFAPPSRTHIVNSPIGNTATRPFAFADDLSSHVANMSIQATINSGGGSHGSEAASAHFSSTYKHHTQSNGAMIDNAARLRFPIAESVPLTRNNVPMVSRNTPGPQSTFMHPPAINMNQYTGYSSPGLHSSQSRTTVTGDNIPPSGSLQMPHLPQYTPNTDLAPPNSYPKSFTRDFGTQHGSQPACPPYEQASSMAPSPSTHLQQDLTRCNHSRPNSGHRCRTYAQEIHPSPSIAFFCDWLNEDNTLCAFQGSLDDLKNHFTSSHLSGAQSTLGRCHWQGCLNGNDMRRDSTWRHVRETHLRIKRGN</sequence>
<evidence type="ECO:0000313" key="3">
    <source>
        <dbReference type="Proteomes" id="UP000054485"/>
    </source>
</evidence>
<protein>
    <submittedName>
        <fullName evidence="2">Uncharacterized protein</fullName>
    </submittedName>
</protein>
<organism evidence="2 3">
    <name type="scientific">Suillus luteus UH-Slu-Lm8-n1</name>
    <dbReference type="NCBI Taxonomy" id="930992"/>
    <lineage>
        <taxon>Eukaryota</taxon>
        <taxon>Fungi</taxon>
        <taxon>Dikarya</taxon>
        <taxon>Basidiomycota</taxon>
        <taxon>Agaricomycotina</taxon>
        <taxon>Agaricomycetes</taxon>
        <taxon>Agaricomycetidae</taxon>
        <taxon>Boletales</taxon>
        <taxon>Suillineae</taxon>
        <taxon>Suillaceae</taxon>
        <taxon>Suillus</taxon>
    </lineage>
</organism>
<gene>
    <name evidence="2" type="ORF">CY34DRAFT_806723</name>
</gene>
<feature type="region of interest" description="Disordered" evidence="1">
    <location>
        <begin position="274"/>
        <end position="293"/>
    </location>
</feature>
<feature type="compositionally biased region" description="Polar residues" evidence="1">
    <location>
        <begin position="128"/>
        <end position="145"/>
    </location>
</feature>
<feature type="region of interest" description="Disordered" evidence="1">
    <location>
        <begin position="92"/>
        <end position="152"/>
    </location>
</feature>
<dbReference type="OrthoDB" id="2666090at2759"/>
<reference evidence="2 3" key="1">
    <citation type="submission" date="2014-04" db="EMBL/GenBank/DDBJ databases">
        <authorList>
            <consortium name="DOE Joint Genome Institute"/>
            <person name="Kuo A."/>
            <person name="Ruytinx J."/>
            <person name="Rineau F."/>
            <person name="Colpaert J."/>
            <person name="Kohler A."/>
            <person name="Nagy L.G."/>
            <person name="Floudas D."/>
            <person name="Copeland A."/>
            <person name="Barry K.W."/>
            <person name="Cichocki N."/>
            <person name="Veneault-Fourrey C."/>
            <person name="LaButti K."/>
            <person name="Lindquist E.A."/>
            <person name="Lipzen A."/>
            <person name="Lundell T."/>
            <person name="Morin E."/>
            <person name="Murat C."/>
            <person name="Sun H."/>
            <person name="Tunlid A."/>
            <person name="Henrissat B."/>
            <person name="Grigoriev I.V."/>
            <person name="Hibbett D.S."/>
            <person name="Martin F."/>
            <person name="Nordberg H.P."/>
            <person name="Cantor M.N."/>
            <person name="Hua S.X."/>
        </authorList>
    </citation>
    <scope>NUCLEOTIDE SEQUENCE [LARGE SCALE GENOMIC DNA]</scope>
    <source>
        <strain evidence="2 3">UH-Slu-Lm8-n1</strain>
    </source>
</reference>
<proteinExistence type="predicted"/>